<comment type="caution">
    <text evidence="2">The sequence shown here is derived from an EMBL/GenBank/DDBJ whole genome shotgun (WGS) entry which is preliminary data.</text>
</comment>
<keyword evidence="3" id="KW-1185">Reference proteome</keyword>
<evidence type="ECO:0000313" key="2">
    <source>
        <dbReference type="EMBL" id="KAL3635964.1"/>
    </source>
</evidence>
<name>A0ABD3D3Y6_9LAMI</name>
<organism evidence="2 3">
    <name type="scientific">Castilleja foliolosa</name>
    <dbReference type="NCBI Taxonomy" id="1961234"/>
    <lineage>
        <taxon>Eukaryota</taxon>
        <taxon>Viridiplantae</taxon>
        <taxon>Streptophyta</taxon>
        <taxon>Embryophyta</taxon>
        <taxon>Tracheophyta</taxon>
        <taxon>Spermatophyta</taxon>
        <taxon>Magnoliopsida</taxon>
        <taxon>eudicotyledons</taxon>
        <taxon>Gunneridae</taxon>
        <taxon>Pentapetalae</taxon>
        <taxon>asterids</taxon>
        <taxon>lamiids</taxon>
        <taxon>Lamiales</taxon>
        <taxon>Orobanchaceae</taxon>
        <taxon>Pedicularideae</taxon>
        <taxon>Castillejinae</taxon>
        <taxon>Castilleja</taxon>
    </lineage>
</organism>
<dbReference type="InterPro" id="IPR019308">
    <property type="entry name" value="TMEM214"/>
</dbReference>
<dbReference type="PANTHER" id="PTHR13448:SF14">
    <property type="entry name" value="F26K24.17 PROTEIN"/>
    <property type="match status" value="1"/>
</dbReference>
<protein>
    <recommendedName>
        <fullName evidence="4">Transmembrane protein</fullName>
    </recommendedName>
</protein>
<dbReference type="Proteomes" id="UP001632038">
    <property type="component" value="Unassembled WGS sequence"/>
</dbReference>
<accession>A0ABD3D3Y6</accession>
<reference evidence="3" key="1">
    <citation type="journal article" date="2024" name="IScience">
        <title>Strigolactones Initiate the Formation of Haustorium-like Structures in Castilleja.</title>
        <authorList>
            <person name="Buerger M."/>
            <person name="Peterson D."/>
            <person name="Chory J."/>
        </authorList>
    </citation>
    <scope>NUCLEOTIDE SEQUENCE [LARGE SCALE GENOMIC DNA]</scope>
</reference>
<dbReference type="Pfam" id="PF10151">
    <property type="entry name" value="TMEM214"/>
    <property type="match status" value="1"/>
</dbReference>
<evidence type="ECO:0000256" key="1">
    <source>
        <dbReference type="SAM" id="MobiDB-lite"/>
    </source>
</evidence>
<dbReference type="EMBL" id="JAVIJP010000027">
    <property type="protein sequence ID" value="KAL3635964.1"/>
    <property type="molecule type" value="Genomic_DNA"/>
</dbReference>
<evidence type="ECO:0000313" key="3">
    <source>
        <dbReference type="Proteomes" id="UP001632038"/>
    </source>
</evidence>
<dbReference type="PANTHER" id="PTHR13448">
    <property type="entry name" value="TRANSMEMBRANE PROTEIN 214"/>
    <property type="match status" value="1"/>
</dbReference>
<sequence length="590" mass="65046">MEEDKSTTLASETISRGEDNNHGWQKVTYAKKNRKNQNKKPSELSRALPNGSGIGTENNSVFKGLEKHSEERRRQLAEQRASAVYDDEDDEIQGRPRRNRGEDEGYLSSDVDVKHNATEVIKKEKPKKVKKPKVTVAEAAAKIDADDLASFLSSISESYEEGQQDILLMRFADYFGRAFSAVSASQFPWLKLFRESAVAKIADVPVSYISEAVYKTSVDWINHRSYEALGTFVLWSLDIIFADLAAQQSGSKGSKKGGHSASSKSQVAIFIVVAMVIRRKPDVLINLLPQLSENPKYQGQDKLPVLVWMIAQACQGDLAVGLFLWAHHILPILGRKSGSNPQSRDLILQLVERIVATPKARSILVSNAVRKGERLVPPVALDLLLHFTFPSSSARVKATERFEAIYPLLKEVALSGSIGSKAMKQVSLQIQTLTVKAAGEGIPTLSEEAASIFIWCLSQNPECYKQWEKIYVDNIEASVAALKKLAGNWKDLSSKQSSLQALGEALKSFRQKNEKALSDSGVDAARQVYFKDADKYCKAISGRLSSGFSCVKTAFFTVALLAVGAAVVSTNVVDTLDWNKVLVLFNQQSI</sequence>
<feature type="compositionally biased region" description="Basic residues" evidence="1">
    <location>
        <begin position="29"/>
        <end position="38"/>
    </location>
</feature>
<feature type="region of interest" description="Disordered" evidence="1">
    <location>
        <begin position="1"/>
        <end position="107"/>
    </location>
</feature>
<evidence type="ECO:0008006" key="4">
    <source>
        <dbReference type="Google" id="ProtNLM"/>
    </source>
</evidence>
<feature type="compositionally biased region" description="Basic and acidic residues" evidence="1">
    <location>
        <begin position="64"/>
        <end position="77"/>
    </location>
</feature>
<proteinExistence type="predicted"/>
<dbReference type="AlphaFoldDB" id="A0ABD3D3Y6"/>
<gene>
    <name evidence="2" type="ORF">CASFOL_020511</name>
</gene>